<organism evidence="1 2">
    <name type="scientific">Salmonella enterica I</name>
    <dbReference type="NCBI Taxonomy" id="59201"/>
    <lineage>
        <taxon>Bacteria</taxon>
        <taxon>Pseudomonadati</taxon>
        <taxon>Pseudomonadota</taxon>
        <taxon>Gammaproteobacteria</taxon>
        <taxon>Enterobacterales</taxon>
        <taxon>Enterobacteriaceae</taxon>
        <taxon>Salmonella</taxon>
    </lineage>
</organism>
<dbReference type="Proteomes" id="UP000255509">
    <property type="component" value="Unassembled WGS sequence"/>
</dbReference>
<dbReference type="EMBL" id="UGXS01000004">
    <property type="protein sequence ID" value="SUH17936.1"/>
    <property type="molecule type" value="Genomic_DNA"/>
</dbReference>
<reference evidence="1 2" key="1">
    <citation type="submission" date="2018-06" db="EMBL/GenBank/DDBJ databases">
        <authorList>
            <consortium name="Pathogen Informatics"/>
            <person name="Doyle S."/>
        </authorList>
    </citation>
    <scope>NUCLEOTIDE SEQUENCE [LARGE SCALE GENOMIC DNA]</scope>
    <source>
        <strain evidence="1 2">NCTC8258</strain>
    </source>
</reference>
<name>A0A379WGN5_SALET</name>
<sequence length="45" mass="5208">MREKYKMQAGGVLLSEIAACRNSSRRSHKRLAVLDDQTLNLRMIF</sequence>
<gene>
    <name evidence="1" type="ORF">NCTC8258_05747</name>
</gene>
<protein>
    <submittedName>
        <fullName evidence="1">Uncharacterized protein</fullName>
    </submittedName>
</protein>
<evidence type="ECO:0000313" key="2">
    <source>
        <dbReference type="Proteomes" id="UP000255509"/>
    </source>
</evidence>
<dbReference type="AlphaFoldDB" id="A0A379WGN5"/>
<accession>A0A379WGN5</accession>
<proteinExistence type="predicted"/>
<evidence type="ECO:0000313" key="1">
    <source>
        <dbReference type="EMBL" id="SUH17936.1"/>
    </source>
</evidence>